<feature type="transmembrane region" description="Helical" evidence="6">
    <location>
        <begin position="493"/>
        <end position="517"/>
    </location>
</feature>
<feature type="transmembrane region" description="Helical" evidence="6">
    <location>
        <begin position="644"/>
        <end position="665"/>
    </location>
</feature>
<dbReference type="EMBL" id="JABCKI010006575">
    <property type="protein sequence ID" value="KAG5634183.1"/>
    <property type="molecule type" value="Genomic_DNA"/>
</dbReference>
<feature type="transmembrane region" description="Helical" evidence="6">
    <location>
        <begin position="748"/>
        <end position="768"/>
    </location>
</feature>
<reference evidence="8" key="1">
    <citation type="submission" date="2021-02" db="EMBL/GenBank/DDBJ databases">
        <authorList>
            <person name="Nieuwenhuis M."/>
            <person name="Van De Peppel L.J.J."/>
        </authorList>
    </citation>
    <scope>NUCLEOTIDE SEQUENCE</scope>
    <source>
        <strain evidence="8">D49</strain>
    </source>
</reference>
<comment type="caution">
    <text evidence="8">The sequence shown here is derived from an EMBL/GenBank/DDBJ whole genome shotgun (WGS) entry which is preliminary data.</text>
</comment>
<keyword evidence="4 6" id="KW-0472">Membrane</keyword>
<evidence type="ECO:0000256" key="6">
    <source>
        <dbReference type="SAM" id="Phobius"/>
    </source>
</evidence>
<dbReference type="PANTHER" id="PTHR43310">
    <property type="entry name" value="SULFATE TRANSPORTER YBAR-RELATED"/>
    <property type="match status" value="1"/>
</dbReference>
<dbReference type="AlphaFoldDB" id="A0A9P7K2F6"/>
<sequence length="781" mass="83648">MRRRPEFTESILVIRADPVHDRDVDKHQVDKTAGRAHMAGHGQSTLTTSSAFPTLAAMVQRRASVAAPDSAGLGSSINGTLATETATRSDYLVLPSHREGMGPLRNSSNYPEDRLWLDAESVNRSFHEGSPLLRRSGLLQPRSFNPASSFSSSTEFPAAQSRAQPMSHSQHTIRMSTVELSGMSFSSVSSAIPPPDPTLQNDAAPPPLTNAINDSLSPPTPEIPTPTISPGPSSPPTPPNTSATTPRAANLPRPSGLTLLRQEYESGSGYTSDSDGSRTPTAPPRSPRVHWTDAGPSVKNSAGSGSGYGSIPSISTSASPVPDYLSLSLPPNPAMTAVSETTPLIRRASPPDPYQTQAQAQRREAPSPVLPLKYASRAAPSVGTHLAKAWDAVPHFLEVSVRSVPAVLLGCLLNILDGVSYGMILFPGTGVFADLGPMGVSMFFLTTVIAQSVYTAGGSGFAGANGSMMIEVVPFFHILATDIAAHIGEEHPAEVVATTLAAFALSSILTGMTFFLLGALKLGVLIGFFPRHILVGFTVSMRIGEDDLGANWETIQTMFLDTHNLTLWAVPLALAVLLRAITHRFHHQLIFPLYFLVIPVLFYVAVAAAGLDLSELRRARWIFDMGSGAAEPWYTFYMRFDPSAIRFGALWATLPTQFALLFFNILHPPLNVPALCTSCFSPFGVKLTAPFVYEAVSLNEDVDTNKELVSHGYSNLLAGFLGTVPNYLVYVNTLLFYRVGGDTRIAGFLLVVMNVVLLVIGTGPIAYIRASPAPPPYLTFC</sequence>
<dbReference type="PANTHER" id="PTHR43310:SF4">
    <property type="entry name" value="AFR304WP"/>
    <property type="match status" value="1"/>
</dbReference>
<accession>A0A9P7K2F6</accession>
<feature type="region of interest" description="Disordered" evidence="5">
    <location>
        <begin position="23"/>
        <end position="46"/>
    </location>
</feature>
<dbReference type="GO" id="GO:0016020">
    <property type="term" value="C:membrane"/>
    <property type="evidence" value="ECO:0007669"/>
    <property type="project" value="UniProtKB-SubCell"/>
</dbReference>
<proteinExistence type="predicted"/>
<feature type="region of interest" description="Disordered" evidence="5">
    <location>
        <begin position="186"/>
        <end position="307"/>
    </location>
</feature>
<reference evidence="8" key="2">
    <citation type="submission" date="2021-10" db="EMBL/GenBank/DDBJ databases">
        <title>Phylogenomics reveals ancestral predisposition of the termite-cultivated fungus Termitomyces towards a domesticated lifestyle.</title>
        <authorList>
            <person name="Auxier B."/>
            <person name="Grum-Grzhimaylo A."/>
            <person name="Cardenas M.E."/>
            <person name="Lodge J.D."/>
            <person name="Laessoe T."/>
            <person name="Pedersen O."/>
            <person name="Smith M.E."/>
            <person name="Kuyper T.W."/>
            <person name="Franco-Molano E.A."/>
            <person name="Baroni T.J."/>
            <person name="Aanen D.K."/>
        </authorList>
    </citation>
    <scope>NUCLEOTIDE SEQUENCE</scope>
    <source>
        <strain evidence="8">D49</strain>
    </source>
</reference>
<evidence type="ECO:0000256" key="2">
    <source>
        <dbReference type="ARBA" id="ARBA00022692"/>
    </source>
</evidence>
<evidence type="ECO:0000256" key="1">
    <source>
        <dbReference type="ARBA" id="ARBA00004141"/>
    </source>
</evidence>
<comment type="subcellular location">
    <subcellularLocation>
        <location evidence="1">Membrane</location>
        <topology evidence="1">Multi-pass membrane protein</topology>
    </subcellularLocation>
</comment>
<protein>
    <recommendedName>
        <fullName evidence="7">SLC26A/SulP transporter domain-containing protein</fullName>
    </recommendedName>
</protein>
<evidence type="ECO:0000256" key="3">
    <source>
        <dbReference type="ARBA" id="ARBA00022989"/>
    </source>
</evidence>
<feature type="transmembrane region" description="Helical" evidence="6">
    <location>
        <begin position="713"/>
        <end position="736"/>
    </location>
</feature>
<evidence type="ECO:0000256" key="4">
    <source>
        <dbReference type="ARBA" id="ARBA00023136"/>
    </source>
</evidence>
<organism evidence="8 9">
    <name type="scientific">Sphagnurus paluster</name>
    <dbReference type="NCBI Taxonomy" id="117069"/>
    <lineage>
        <taxon>Eukaryota</taxon>
        <taxon>Fungi</taxon>
        <taxon>Dikarya</taxon>
        <taxon>Basidiomycota</taxon>
        <taxon>Agaricomycotina</taxon>
        <taxon>Agaricomycetes</taxon>
        <taxon>Agaricomycetidae</taxon>
        <taxon>Agaricales</taxon>
        <taxon>Tricholomatineae</taxon>
        <taxon>Lyophyllaceae</taxon>
        <taxon>Sphagnurus</taxon>
    </lineage>
</organism>
<feature type="compositionally biased region" description="Low complexity" evidence="5">
    <location>
        <begin position="144"/>
        <end position="159"/>
    </location>
</feature>
<dbReference type="InterPro" id="IPR052706">
    <property type="entry name" value="Membrane-Transporter-like"/>
</dbReference>
<feature type="transmembrane region" description="Helical" evidence="6">
    <location>
        <begin position="563"/>
        <end position="581"/>
    </location>
</feature>
<dbReference type="Pfam" id="PF00916">
    <property type="entry name" value="Sulfate_transp"/>
    <property type="match status" value="1"/>
</dbReference>
<keyword evidence="2 6" id="KW-0812">Transmembrane</keyword>
<gene>
    <name evidence="8" type="ORF">H0H81_003026</name>
</gene>
<feature type="compositionally biased region" description="Basic and acidic residues" evidence="5">
    <location>
        <begin position="23"/>
        <end position="33"/>
    </location>
</feature>
<dbReference type="Proteomes" id="UP000717328">
    <property type="component" value="Unassembled WGS sequence"/>
</dbReference>
<keyword evidence="9" id="KW-1185">Reference proteome</keyword>
<feature type="compositionally biased region" description="Low complexity" evidence="5">
    <location>
        <begin position="265"/>
        <end position="280"/>
    </location>
</feature>
<feature type="transmembrane region" description="Helical" evidence="6">
    <location>
        <begin position="468"/>
        <end position="487"/>
    </location>
</feature>
<evidence type="ECO:0000313" key="9">
    <source>
        <dbReference type="Proteomes" id="UP000717328"/>
    </source>
</evidence>
<name>A0A9P7K2F6_9AGAR</name>
<dbReference type="OrthoDB" id="409725at2759"/>
<evidence type="ECO:0000259" key="7">
    <source>
        <dbReference type="Pfam" id="PF00916"/>
    </source>
</evidence>
<feature type="region of interest" description="Disordered" evidence="5">
    <location>
        <begin position="144"/>
        <end position="170"/>
    </location>
</feature>
<evidence type="ECO:0000256" key="5">
    <source>
        <dbReference type="SAM" id="MobiDB-lite"/>
    </source>
</evidence>
<feature type="domain" description="SLC26A/SulP transporter" evidence="7">
    <location>
        <begin position="404"/>
        <end position="768"/>
    </location>
</feature>
<dbReference type="InterPro" id="IPR011547">
    <property type="entry name" value="SLC26A/SulP_dom"/>
</dbReference>
<feature type="region of interest" description="Disordered" evidence="5">
    <location>
        <begin position="345"/>
        <end position="366"/>
    </location>
</feature>
<feature type="transmembrane region" description="Helical" evidence="6">
    <location>
        <begin position="593"/>
        <end position="611"/>
    </location>
</feature>
<feature type="compositionally biased region" description="Polar residues" evidence="5">
    <location>
        <begin position="161"/>
        <end position="170"/>
    </location>
</feature>
<feature type="transmembrane region" description="Helical" evidence="6">
    <location>
        <begin position="524"/>
        <end position="543"/>
    </location>
</feature>
<keyword evidence="3 6" id="KW-1133">Transmembrane helix</keyword>
<feature type="transmembrane region" description="Helical" evidence="6">
    <location>
        <begin position="672"/>
        <end position="693"/>
    </location>
</feature>
<feature type="compositionally biased region" description="Pro residues" evidence="5">
    <location>
        <begin position="218"/>
        <end position="239"/>
    </location>
</feature>
<evidence type="ECO:0000313" key="8">
    <source>
        <dbReference type="EMBL" id="KAG5634183.1"/>
    </source>
</evidence>